<comment type="cofactor">
    <cofactor evidence="2">
        <name>Mg(2+)</name>
        <dbReference type="ChEBI" id="CHEBI:18420"/>
    </cofactor>
</comment>
<dbReference type="Proteomes" id="UP001201163">
    <property type="component" value="Unassembled WGS sequence"/>
</dbReference>
<dbReference type="GO" id="GO:0005737">
    <property type="term" value="C:cytoplasm"/>
    <property type="evidence" value="ECO:0007669"/>
    <property type="project" value="TreeGrafter"/>
</dbReference>
<comment type="subcellular location">
    <subcellularLocation>
        <location evidence="3">Nucleus</location>
        <location evidence="3">PML body</location>
    </subcellularLocation>
</comment>
<evidence type="ECO:0000256" key="4">
    <source>
        <dbReference type="ARBA" id="ARBA00022722"/>
    </source>
</evidence>
<keyword evidence="7" id="KW-0378">Hydrolase</keyword>
<evidence type="ECO:0000256" key="8">
    <source>
        <dbReference type="ARBA" id="ARBA00022842"/>
    </source>
</evidence>
<keyword evidence="13" id="KW-1185">Reference proteome</keyword>
<organism evidence="12 13">
    <name type="scientific">Lactarius akahatsu</name>
    <dbReference type="NCBI Taxonomy" id="416441"/>
    <lineage>
        <taxon>Eukaryota</taxon>
        <taxon>Fungi</taxon>
        <taxon>Dikarya</taxon>
        <taxon>Basidiomycota</taxon>
        <taxon>Agaricomycotina</taxon>
        <taxon>Agaricomycetes</taxon>
        <taxon>Russulales</taxon>
        <taxon>Russulaceae</taxon>
        <taxon>Lactarius</taxon>
    </lineage>
</organism>
<accession>A0AAD4LKA1</accession>
<keyword evidence="8" id="KW-0460">Magnesium</keyword>
<dbReference type="EMBL" id="JAKELL010000013">
    <property type="protein sequence ID" value="KAH8994942.1"/>
    <property type="molecule type" value="Genomic_DNA"/>
</dbReference>
<dbReference type="InterPro" id="IPR036691">
    <property type="entry name" value="Endo/exonu/phosph_ase_sf"/>
</dbReference>
<dbReference type="SUPFAM" id="SSF56219">
    <property type="entry name" value="DNase I-like"/>
    <property type="match status" value="1"/>
</dbReference>
<evidence type="ECO:0000259" key="11">
    <source>
        <dbReference type="Pfam" id="PF03372"/>
    </source>
</evidence>
<dbReference type="CDD" id="cd09080">
    <property type="entry name" value="TDP2"/>
    <property type="match status" value="1"/>
</dbReference>
<dbReference type="Gene3D" id="3.60.10.10">
    <property type="entry name" value="Endonuclease/exonuclease/phosphatase"/>
    <property type="match status" value="1"/>
</dbReference>
<feature type="domain" description="Endonuclease/exonuclease/phosphatase" evidence="11">
    <location>
        <begin position="45"/>
        <end position="293"/>
    </location>
</feature>
<evidence type="ECO:0000256" key="1">
    <source>
        <dbReference type="ARBA" id="ARBA00001936"/>
    </source>
</evidence>
<dbReference type="PANTHER" id="PTHR15822">
    <property type="entry name" value="TRAF AND TNF RECEPTOR-ASSOCIATED PROTEIN"/>
    <property type="match status" value="1"/>
</dbReference>
<keyword evidence="5" id="KW-0479">Metal-binding</keyword>
<evidence type="ECO:0000256" key="7">
    <source>
        <dbReference type="ARBA" id="ARBA00022801"/>
    </source>
</evidence>
<dbReference type="PANTHER" id="PTHR15822:SF4">
    <property type="entry name" value="TYROSYL-DNA PHOSPHODIESTERASE 2"/>
    <property type="match status" value="1"/>
</dbReference>
<keyword evidence="12" id="KW-0255">Endonuclease</keyword>
<dbReference type="InterPro" id="IPR051547">
    <property type="entry name" value="TDP2-like"/>
</dbReference>
<evidence type="ECO:0000256" key="9">
    <source>
        <dbReference type="ARBA" id="ARBA00023204"/>
    </source>
</evidence>
<dbReference type="InterPro" id="IPR005135">
    <property type="entry name" value="Endo/exonuclease/phosphatase"/>
</dbReference>
<keyword evidence="9" id="KW-0234">DNA repair</keyword>
<reference evidence="12" key="1">
    <citation type="submission" date="2022-01" db="EMBL/GenBank/DDBJ databases">
        <title>Comparative genomics reveals a dynamic genome evolution in the ectomycorrhizal milk-cap (Lactarius) mushrooms.</title>
        <authorList>
            <consortium name="DOE Joint Genome Institute"/>
            <person name="Lebreton A."/>
            <person name="Tang N."/>
            <person name="Kuo A."/>
            <person name="LaButti K."/>
            <person name="Drula E."/>
            <person name="Barry K."/>
            <person name="Clum A."/>
            <person name="Lipzen A."/>
            <person name="Mousain D."/>
            <person name="Ng V."/>
            <person name="Wang R."/>
            <person name="Wang X."/>
            <person name="Dai Y."/>
            <person name="Henrissat B."/>
            <person name="Grigoriev I.V."/>
            <person name="Guerin-Laguette A."/>
            <person name="Yu F."/>
            <person name="Martin F.M."/>
        </authorList>
    </citation>
    <scope>NUCLEOTIDE SEQUENCE</scope>
    <source>
        <strain evidence="12">QP</strain>
    </source>
</reference>
<dbReference type="GO" id="GO:0003697">
    <property type="term" value="F:single-stranded DNA binding"/>
    <property type="evidence" value="ECO:0007669"/>
    <property type="project" value="TreeGrafter"/>
</dbReference>
<dbReference type="GO" id="GO:0046872">
    <property type="term" value="F:metal ion binding"/>
    <property type="evidence" value="ECO:0007669"/>
    <property type="project" value="UniProtKB-KW"/>
</dbReference>
<dbReference type="GO" id="GO:0006302">
    <property type="term" value="P:double-strand break repair"/>
    <property type="evidence" value="ECO:0007669"/>
    <property type="project" value="TreeGrafter"/>
</dbReference>
<protein>
    <submittedName>
        <fullName evidence="12">Endonuclease/exonuclease/phosphatase</fullName>
    </submittedName>
</protein>
<gene>
    <name evidence="12" type="ORF">EDB92DRAFT_1795221</name>
</gene>
<evidence type="ECO:0000256" key="10">
    <source>
        <dbReference type="ARBA" id="ARBA00023242"/>
    </source>
</evidence>
<comment type="caution">
    <text evidence="12">The sequence shown here is derived from an EMBL/GenBank/DDBJ whole genome shotgun (WGS) entry which is preliminary data.</text>
</comment>
<dbReference type="Pfam" id="PF03372">
    <property type="entry name" value="Exo_endo_phos"/>
    <property type="match status" value="1"/>
</dbReference>
<evidence type="ECO:0000256" key="5">
    <source>
        <dbReference type="ARBA" id="ARBA00022723"/>
    </source>
</evidence>
<keyword evidence="10" id="KW-0539">Nucleus</keyword>
<evidence type="ECO:0000256" key="2">
    <source>
        <dbReference type="ARBA" id="ARBA00001946"/>
    </source>
</evidence>
<evidence type="ECO:0000313" key="13">
    <source>
        <dbReference type="Proteomes" id="UP001201163"/>
    </source>
</evidence>
<name>A0AAD4LKA1_9AGAM</name>
<dbReference type="GO" id="GO:0004519">
    <property type="term" value="F:endonuclease activity"/>
    <property type="evidence" value="ECO:0007669"/>
    <property type="project" value="UniProtKB-KW"/>
</dbReference>
<proteinExistence type="predicted"/>
<sequence length="315" mass="34646">MTDSIIPIRAIWFTTSGQWEYAPPAPYDSKASYAAGTLPTSLSLVTWNVDFAAPHPKPRLKAALDYLQFHAFPQFNGGQPPPCLILLQEIKAEAFDVLLAHPWIRAWFMVVPGSAEDGWPRYAGYGTVTLVARSAPLTGSLCVHFGESRMWRNALVTDVVLGGAEPHAYILRVANTHLESLPEGTPRRVVQMRVIAGLLKDAKVLDGIVCGDMNAIAPSDETIAEANGLLDAWEQRQNRDEDSTTWGYQPRSRFPPGRLDRILHTPSKGVRIKDVRRLAVGLEMPSGGWVSDHYGLACQVEALHMALQEAEGGKE</sequence>
<evidence type="ECO:0000256" key="3">
    <source>
        <dbReference type="ARBA" id="ARBA00004322"/>
    </source>
</evidence>
<evidence type="ECO:0000313" key="12">
    <source>
        <dbReference type="EMBL" id="KAH8994942.1"/>
    </source>
</evidence>
<keyword evidence="6" id="KW-0227">DNA damage</keyword>
<dbReference type="GO" id="GO:0070260">
    <property type="term" value="F:5'-tyrosyl-DNA phosphodiesterase activity"/>
    <property type="evidence" value="ECO:0007669"/>
    <property type="project" value="TreeGrafter"/>
</dbReference>
<dbReference type="AlphaFoldDB" id="A0AAD4LKA1"/>
<keyword evidence="4" id="KW-0540">Nuclease</keyword>
<comment type="cofactor">
    <cofactor evidence="1">
        <name>Mn(2+)</name>
        <dbReference type="ChEBI" id="CHEBI:29035"/>
    </cofactor>
</comment>
<evidence type="ECO:0000256" key="6">
    <source>
        <dbReference type="ARBA" id="ARBA00022763"/>
    </source>
</evidence>